<name>A0ABT9YT49_9STRE</name>
<evidence type="ECO:0000313" key="3">
    <source>
        <dbReference type="Proteomes" id="UP001223079"/>
    </source>
</evidence>
<keyword evidence="1" id="KW-1133">Transmembrane helix</keyword>
<protein>
    <submittedName>
        <fullName evidence="2">Uncharacterized protein</fullName>
    </submittedName>
</protein>
<organism evidence="2 3">
    <name type="scientific">Streptococcus moroccensis</name>
    <dbReference type="NCBI Taxonomy" id="1451356"/>
    <lineage>
        <taxon>Bacteria</taxon>
        <taxon>Bacillati</taxon>
        <taxon>Bacillota</taxon>
        <taxon>Bacilli</taxon>
        <taxon>Lactobacillales</taxon>
        <taxon>Streptococcaceae</taxon>
        <taxon>Streptococcus</taxon>
    </lineage>
</organism>
<keyword evidence="1" id="KW-0472">Membrane</keyword>
<keyword evidence="1" id="KW-0812">Transmembrane</keyword>
<sequence length="90" mass="10401">MQLLVIVATVMLALIEWYITYHTTINKWLLRLFVIILAIPVGLTSGGHLIALPLIYILLVIIFESLGYQMRKERKQQSTSDFLRSKIKDL</sequence>
<comment type="caution">
    <text evidence="2">The sequence shown here is derived from an EMBL/GenBank/DDBJ whole genome shotgun (WGS) entry which is preliminary data.</text>
</comment>
<dbReference type="Proteomes" id="UP001223079">
    <property type="component" value="Unassembled WGS sequence"/>
</dbReference>
<evidence type="ECO:0000313" key="2">
    <source>
        <dbReference type="EMBL" id="MDQ0223150.1"/>
    </source>
</evidence>
<gene>
    <name evidence="2" type="ORF">J2S23_001725</name>
</gene>
<dbReference type="EMBL" id="JAUSTM010000018">
    <property type="protein sequence ID" value="MDQ0223150.1"/>
    <property type="molecule type" value="Genomic_DNA"/>
</dbReference>
<accession>A0ABT9YT49</accession>
<proteinExistence type="predicted"/>
<feature type="transmembrane region" description="Helical" evidence="1">
    <location>
        <begin position="28"/>
        <end position="44"/>
    </location>
</feature>
<feature type="transmembrane region" description="Helical" evidence="1">
    <location>
        <begin position="50"/>
        <end position="68"/>
    </location>
</feature>
<dbReference type="RefSeq" id="WP_307122304.1">
    <property type="nucleotide sequence ID" value="NZ_JAUSTM010000018.1"/>
</dbReference>
<keyword evidence="3" id="KW-1185">Reference proteome</keyword>
<evidence type="ECO:0000256" key="1">
    <source>
        <dbReference type="SAM" id="Phobius"/>
    </source>
</evidence>
<reference evidence="2 3" key="1">
    <citation type="submission" date="2023-07" db="EMBL/GenBank/DDBJ databases">
        <title>Genomic Encyclopedia of Type Strains, Phase IV (KMG-IV): sequencing the most valuable type-strain genomes for metagenomic binning, comparative biology and taxonomic classification.</title>
        <authorList>
            <person name="Goeker M."/>
        </authorList>
    </citation>
    <scope>NUCLEOTIDE SEQUENCE [LARGE SCALE GENOMIC DNA]</scope>
    <source>
        <strain evidence="2 3">DSM 105143</strain>
    </source>
</reference>
<feature type="transmembrane region" description="Helical" evidence="1">
    <location>
        <begin position="6"/>
        <end position="21"/>
    </location>
</feature>